<dbReference type="PANTHER" id="PTHR12788:SF10">
    <property type="entry name" value="PROTEIN-TYROSINE SULFOTRANSFERASE"/>
    <property type="match status" value="1"/>
</dbReference>
<comment type="caution">
    <text evidence="2">The sequence shown here is derived from an EMBL/GenBank/DDBJ whole genome shotgun (WGS) entry which is preliminary data.</text>
</comment>
<evidence type="ECO:0000313" key="2">
    <source>
        <dbReference type="EMBL" id="ETX27231.1"/>
    </source>
</evidence>
<dbReference type="GO" id="GO:0008476">
    <property type="term" value="F:protein-tyrosine sulfotransferase activity"/>
    <property type="evidence" value="ECO:0007669"/>
    <property type="project" value="InterPro"/>
</dbReference>
<accession>X7F557</accession>
<evidence type="ECO:0000313" key="3">
    <source>
        <dbReference type="Proteomes" id="UP000023430"/>
    </source>
</evidence>
<dbReference type="Proteomes" id="UP000023430">
    <property type="component" value="Unassembled WGS sequence"/>
</dbReference>
<dbReference type="RefSeq" id="WP_043774104.1">
    <property type="nucleotide sequence ID" value="NZ_JAME01000037.1"/>
</dbReference>
<dbReference type="eggNOG" id="COG0615">
    <property type="taxonomic scope" value="Bacteria"/>
</dbReference>
<proteinExistence type="predicted"/>
<dbReference type="PANTHER" id="PTHR12788">
    <property type="entry name" value="PROTEIN-TYROSINE SULFOTRANSFERASE 2"/>
    <property type="match status" value="1"/>
</dbReference>
<evidence type="ECO:0000256" key="1">
    <source>
        <dbReference type="ARBA" id="ARBA00022679"/>
    </source>
</evidence>
<keyword evidence="1" id="KW-0808">Transferase</keyword>
<dbReference type="STRING" id="1449351.RISW2_15025"/>
<organism evidence="2 3">
    <name type="scientific">Roseivivax isoporae LMG 25204</name>
    <dbReference type="NCBI Taxonomy" id="1449351"/>
    <lineage>
        <taxon>Bacteria</taxon>
        <taxon>Pseudomonadati</taxon>
        <taxon>Pseudomonadota</taxon>
        <taxon>Alphaproteobacteria</taxon>
        <taxon>Rhodobacterales</taxon>
        <taxon>Roseobacteraceae</taxon>
        <taxon>Roseivivax</taxon>
    </lineage>
</organism>
<dbReference type="InterPro" id="IPR026634">
    <property type="entry name" value="TPST-like"/>
</dbReference>
<dbReference type="OrthoDB" id="977108at2"/>
<dbReference type="InterPro" id="IPR027417">
    <property type="entry name" value="P-loop_NTPase"/>
</dbReference>
<gene>
    <name evidence="2" type="ORF">RISW2_15025</name>
</gene>
<dbReference type="AlphaFoldDB" id="X7F557"/>
<evidence type="ECO:0008006" key="4">
    <source>
        <dbReference type="Google" id="ProtNLM"/>
    </source>
</evidence>
<keyword evidence="3" id="KW-1185">Reference proteome</keyword>
<dbReference type="EMBL" id="JAME01000037">
    <property type="protein sequence ID" value="ETX27231.1"/>
    <property type="molecule type" value="Genomic_DNA"/>
</dbReference>
<protein>
    <recommendedName>
        <fullName evidence="4">Sulfotransferase</fullName>
    </recommendedName>
</protein>
<dbReference type="Gene3D" id="3.40.50.300">
    <property type="entry name" value="P-loop containing nucleotide triphosphate hydrolases"/>
    <property type="match status" value="1"/>
</dbReference>
<sequence length="327" mass="35557">MTRPAPPAPVFVVGHPRSGTTLLASMLGRHPDFVATPESLFLCQVRYQLGAARAKGPGAVTAAAMRGPLQYMIADGDAFTARLRAAAGDGPVDERTLFAALLEDYRAAHGATRVVEKTPLHLRHMDELSAWFPDCRIVWIVRDGRACIRSLQKVAWASSDAPRLARQWVRNMALGAALAPAAGPRLMTVRYEALIADPGTELARLCAHLGVEPAPGMAETARGTTVIKPTETSWKGKVTTPVDASRAEAWRHELSPEDLARVGPIMNDTLARLGYPTDPVRPTLETWRGRAATLPPVVRAQRWLFDRHRRVFGPRIGRHAGSGQKAS</sequence>
<reference evidence="2 3" key="1">
    <citation type="submission" date="2014-01" db="EMBL/GenBank/DDBJ databases">
        <title>Roseivivax isoporae LMG 25204 Genome Sequencing.</title>
        <authorList>
            <person name="Lai Q."/>
            <person name="Li G."/>
            <person name="Shao Z."/>
        </authorList>
    </citation>
    <scope>NUCLEOTIDE SEQUENCE [LARGE SCALE GENOMIC DNA]</scope>
    <source>
        <strain evidence="2 3">LMG 25204</strain>
    </source>
</reference>
<name>X7F557_9RHOB</name>
<dbReference type="Pfam" id="PF13469">
    <property type="entry name" value="Sulfotransfer_3"/>
    <property type="match status" value="1"/>
</dbReference>
<dbReference type="SUPFAM" id="SSF52540">
    <property type="entry name" value="P-loop containing nucleoside triphosphate hydrolases"/>
    <property type="match status" value="1"/>
</dbReference>